<name>A0A7M7GQG2_STRPU</name>
<protein>
    <recommendedName>
        <fullName evidence="3">Histamine N-methyltransferase</fullName>
    </recommendedName>
</protein>
<dbReference type="KEGG" id="spu:100892228"/>
<accession>A0A7M7GQG2</accession>
<dbReference type="OrthoDB" id="5984880at2759"/>
<dbReference type="EnsemblMetazoa" id="XM_003727894">
    <property type="protein sequence ID" value="XP_003727942"/>
    <property type="gene ID" value="LOC100892228"/>
</dbReference>
<dbReference type="InterPro" id="IPR029063">
    <property type="entry name" value="SAM-dependent_MTases_sf"/>
</dbReference>
<dbReference type="Proteomes" id="UP000007110">
    <property type="component" value="Unassembled WGS sequence"/>
</dbReference>
<dbReference type="Gene3D" id="3.40.50.150">
    <property type="entry name" value="Vaccinia Virus protein VP39"/>
    <property type="match status" value="1"/>
</dbReference>
<proteinExistence type="predicted"/>
<dbReference type="OMA" id="TQGAYFC"/>
<evidence type="ECO:0000313" key="2">
    <source>
        <dbReference type="Proteomes" id="UP000007110"/>
    </source>
</evidence>
<dbReference type="GeneID" id="100892228"/>
<reference evidence="2" key="1">
    <citation type="submission" date="2015-02" db="EMBL/GenBank/DDBJ databases">
        <title>Genome sequencing for Strongylocentrotus purpuratus.</title>
        <authorList>
            <person name="Murali S."/>
            <person name="Liu Y."/>
            <person name="Vee V."/>
            <person name="English A."/>
            <person name="Wang M."/>
            <person name="Skinner E."/>
            <person name="Han Y."/>
            <person name="Muzny D.M."/>
            <person name="Worley K.C."/>
            <person name="Gibbs R.A."/>
        </authorList>
    </citation>
    <scope>NUCLEOTIDE SEQUENCE</scope>
</reference>
<keyword evidence="2" id="KW-1185">Reference proteome</keyword>
<dbReference type="InParanoid" id="A0A7M7GQG2"/>
<dbReference type="Pfam" id="PF13489">
    <property type="entry name" value="Methyltransf_23"/>
    <property type="match status" value="1"/>
</dbReference>
<evidence type="ECO:0000313" key="1">
    <source>
        <dbReference type="EnsemblMetazoa" id="XP_003727942"/>
    </source>
</evidence>
<dbReference type="SUPFAM" id="SSF53335">
    <property type="entry name" value="S-adenosyl-L-methionine-dependent methyltransferases"/>
    <property type="match status" value="1"/>
</dbReference>
<dbReference type="AlphaFoldDB" id="A0A7M7GQG2"/>
<evidence type="ECO:0008006" key="3">
    <source>
        <dbReference type="Google" id="ProtNLM"/>
    </source>
</evidence>
<organism evidence="1 2">
    <name type="scientific">Strongylocentrotus purpuratus</name>
    <name type="common">Purple sea urchin</name>
    <dbReference type="NCBI Taxonomy" id="7668"/>
    <lineage>
        <taxon>Eukaryota</taxon>
        <taxon>Metazoa</taxon>
        <taxon>Echinodermata</taxon>
        <taxon>Eleutherozoa</taxon>
        <taxon>Echinozoa</taxon>
        <taxon>Echinoidea</taxon>
        <taxon>Euechinoidea</taxon>
        <taxon>Echinacea</taxon>
        <taxon>Camarodonta</taxon>
        <taxon>Echinidea</taxon>
        <taxon>Strongylocentrotidae</taxon>
        <taxon>Strongylocentrotus</taxon>
    </lineage>
</organism>
<sequence>METQLPSSIPGLRDFVSDSERFQDVFDTAFLPNNDGVTKLERWFETDFEEEVVMKMKESFSTESELRLLGIGTGNGRPDLMMLEKFLRHFTKIHYTVVEPDQPAFNDFKQSVEKSSSLSRVVFDWRNTTIEEYWKTSEDSPGFDFISMVHTAYYLKDVGITMDRLLASLTDGGVSLLVHKSGENKTSEFARQLPWLSKPSHMSPGRLIRDAAHRANQRRLRVIPFPAVIDVTSVFDVGSDVGPKLMDFLTQGAYFCKTVPEDVSEATTEILRSLITKSDDGERSLISNDFEIIEICKNASS</sequence>
<dbReference type="RefSeq" id="XP_003727942.2">
    <property type="nucleotide sequence ID" value="XM_003727894.3"/>
</dbReference>
<reference evidence="1" key="2">
    <citation type="submission" date="2021-01" db="UniProtKB">
        <authorList>
            <consortium name="EnsemblMetazoa"/>
        </authorList>
    </citation>
    <scope>IDENTIFICATION</scope>
</reference>